<dbReference type="EMBL" id="AGCU01147446">
    <property type="status" value="NOT_ANNOTATED_CDS"/>
    <property type="molecule type" value="Genomic_DNA"/>
</dbReference>
<feature type="compositionally biased region" description="Polar residues" evidence="1">
    <location>
        <begin position="44"/>
        <end position="58"/>
    </location>
</feature>
<feature type="compositionally biased region" description="Acidic residues" evidence="1">
    <location>
        <begin position="71"/>
        <end position="83"/>
    </location>
</feature>
<dbReference type="Proteomes" id="UP000007267">
    <property type="component" value="Unassembled WGS sequence"/>
</dbReference>
<reference evidence="2" key="4">
    <citation type="submission" date="2025-09" db="UniProtKB">
        <authorList>
            <consortium name="Ensembl"/>
        </authorList>
    </citation>
    <scope>IDENTIFICATION</scope>
</reference>
<evidence type="ECO:0000313" key="3">
    <source>
        <dbReference type="Proteomes" id="UP000007267"/>
    </source>
</evidence>
<dbReference type="RefSeq" id="XP_014433563.1">
    <property type="nucleotide sequence ID" value="XM_014578077.2"/>
</dbReference>
<dbReference type="HOGENOM" id="CLU_2108253_0_0_1"/>
<dbReference type="Ensembl" id="ENSPSIT00000018942.1">
    <property type="protein sequence ID" value="ENSPSIP00000018856.1"/>
    <property type="gene ID" value="ENSPSIG00000016763.1"/>
</dbReference>
<dbReference type="OrthoDB" id="243313at2759"/>
<protein>
    <submittedName>
        <fullName evidence="2">GPN-loop GTPase 1-like</fullName>
    </submittedName>
</protein>
<reference evidence="3" key="1">
    <citation type="submission" date="2011-10" db="EMBL/GenBank/DDBJ databases">
        <authorList>
            <consortium name="Soft-shell Turtle Genome Consortium"/>
        </authorList>
    </citation>
    <scope>NUCLEOTIDE SEQUENCE [LARGE SCALE GENOMIC DNA]</scope>
    <source>
        <strain evidence="3">Daiwa-1</strain>
    </source>
</reference>
<dbReference type="eggNOG" id="KOG1532">
    <property type="taxonomic scope" value="Eukaryota"/>
</dbReference>
<proteinExistence type="predicted"/>
<organism evidence="2 3">
    <name type="scientific">Pelodiscus sinensis</name>
    <name type="common">Chinese softshell turtle</name>
    <name type="synonym">Trionyx sinensis</name>
    <dbReference type="NCBI Taxonomy" id="13735"/>
    <lineage>
        <taxon>Eukaryota</taxon>
        <taxon>Metazoa</taxon>
        <taxon>Chordata</taxon>
        <taxon>Craniata</taxon>
        <taxon>Vertebrata</taxon>
        <taxon>Euteleostomi</taxon>
        <taxon>Archelosauria</taxon>
        <taxon>Testudinata</taxon>
        <taxon>Testudines</taxon>
        <taxon>Cryptodira</taxon>
        <taxon>Trionychia</taxon>
        <taxon>Trionychidae</taxon>
        <taxon>Pelodiscus</taxon>
    </lineage>
</organism>
<sequence>MSLDPVVGVMLTTLKCFLLQERAQSKKQEEQLERLRKDMDSVAMESSSLTGASETSALGPSDLIMTRGTVDEEDEERESDTDDIDHQVTEESHEEPAFRNFMQETRMKYQNRSSH</sequence>
<feature type="compositionally biased region" description="Basic and acidic residues" evidence="1">
    <location>
        <begin position="84"/>
        <end position="97"/>
    </location>
</feature>
<feature type="compositionally biased region" description="Basic and acidic residues" evidence="1">
    <location>
        <begin position="24"/>
        <end position="40"/>
    </location>
</feature>
<evidence type="ECO:0000256" key="1">
    <source>
        <dbReference type="SAM" id="MobiDB-lite"/>
    </source>
</evidence>
<reference evidence="2" key="3">
    <citation type="submission" date="2025-08" db="UniProtKB">
        <authorList>
            <consortium name="Ensembl"/>
        </authorList>
    </citation>
    <scope>IDENTIFICATION</scope>
</reference>
<feature type="region of interest" description="Disordered" evidence="1">
    <location>
        <begin position="24"/>
        <end position="115"/>
    </location>
</feature>
<dbReference type="AlphaFoldDB" id="K7GEZ5"/>
<evidence type="ECO:0000313" key="2">
    <source>
        <dbReference type="Ensembl" id="ENSPSIP00000018856.1"/>
    </source>
</evidence>
<dbReference type="EMBL" id="AGCU01147445">
    <property type="status" value="NOT_ANNOTATED_CDS"/>
    <property type="molecule type" value="Genomic_DNA"/>
</dbReference>
<dbReference type="KEGG" id="pss:102444773"/>
<keyword evidence="3" id="KW-1185">Reference proteome</keyword>
<dbReference type="STRING" id="13735.ENSPSIP00000018856"/>
<accession>K7GEZ5</accession>
<name>K7GEZ5_PELSI</name>
<dbReference type="EMBL" id="AGCU01147444">
    <property type="status" value="NOT_ANNOTATED_CDS"/>
    <property type="molecule type" value="Genomic_DNA"/>
</dbReference>
<reference evidence="3" key="2">
    <citation type="journal article" date="2013" name="Nat. Genet.">
        <title>The draft genomes of soft-shell turtle and green sea turtle yield insights into the development and evolution of the turtle-specific body plan.</title>
        <authorList>
            <person name="Wang Z."/>
            <person name="Pascual-Anaya J."/>
            <person name="Zadissa A."/>
            <person name="Li W."/>
            <person name="Niimura Y."/>
            <person name="Huang Z."/>
            <person name="Li C."/>
            <person name="White S."/>
            <person name="Xiong Z."/>
            <person name="Fang D."/>
            <person name="Wang B."/>
            <person name="Ming Y."/>
            <person name="Chen Y."/>
            <person name="Zheng Y."/>
            <person name="Kuraku S."/>
            <person name="Pignatelli M."/>
            <person name="Herrero J."/>
            <person name="Beal K."/>
            <person name="Nozawa M."/>
            <person name="Li Q."/>
            <person name="Wang J."/>
            <person name="Zhang H."/>
            <person name="Yu L."/>
            <person name="Shigenobu S."/>
            <person name="Wang J."/>
            <person name="Liu J."/>
            <person name="Flicek P."/>
            <person name="Searle S."/>
            <person name="Wang J."/>
            <person name="Kuratani S."/>
            <person name="Yin Y."/>
            <person name="Aken B."/>
            <person name="Zhang G."/>
            <person name="Irie N."/>
        </authorList>
    </citation>
    <scope>NUCLEOTIDE SEQUENCE [LARGE SCALE GENOMIC DNA]</scope>
    <source>
        <strain evidence="3">Daiwa-1</strain>
    </source>
</reference>